<dbReference type="AlphaFoldDB" id="A0A3Q0IML2"/>
<sequence length="102" mass="11244">MAIFFLNSKQIYKVARVRFIVREDADSVIVAANGETNSVIEVWELVENAYPVNSVFKKSVSLGVGPPAGDPGLKTITWRLQNSYAYEAKVLSVTTSKLCVSF</sequence>
<keyword evidence="3" id="KW-1185">Reference proteome</keyword>
<dbReference type="PaxDb" id="121845-A0A3Q0IML2"/>
<dbReference type="KEGG" id="dci:113466345"/>
<feature type="domain" description="Mediator complex subunit Med16 N-terminal" evidence="2">
    <location>
        <begin position="9"/>
        <end position="100"/>
    </location>
</feature>
<protein>
    <recommendedName>
        <fullName evidence="1">Mediator of RNA polymerase II transcription subunit 16</fullName>
    </recommendedName>
    <alternativeName>
        <fullName evidence="1">Mediator complex subunit 16</fullName>
    </alternativeName>
</protein>
<keyword evidence="1" id="KW-0804">Transcription</keyword>
<keyword evidence="1" id="KW-0805">Transcription regulation</keyword>
<dbReference type="GeneID" id="113466345"/>
<organism evidence="3 4">
    <name type="scientific">Diaphorina citri</name>
    <name type="common">Asian citrus psyllid</name>
    <dbReference type="NCBI Taxonomy" id="121845"/>
    <lineage>
        <taxon>Eukaryota</taxon>
        <taxon>Metazoa</taxon>
        <taxon>Ecdysozoa</taxon>
        <taxon>Arthropoda</taxon>
        <taxon>Hexapoda</taxon>
        <taxon>Insecta</taxon>
        <taxon>Pterygota</taxon>
        <taxon>Neoptera</taxon>
        <taxon>Paraneoptera</taxon>
        <taxon>Hemiptera</taxon>
        <taxon>Sternorrhyncha</taxon>
        <taxon>Psylloidea</taxon>
        <taxon>Psyllidae</taxon>
        <taxon>Diaphorininae</taxon>
        <taxon>Diaphorina</taxon>
    </lineage>
</organism>
<keyword evidence="1" id="KW-0539">Nucleus</keyword>
<dbReference type="GO" id="GO:0016592">
    <property type="term" value="C:mediator complex"/>
    <property type="evidence" value="ECO:0007669"/>
    <property type="project" value="InterPro"/>
</dbReference>
<keyword evidence="1" id="KW-0010">Activator</keyword>
<evidence type="ECO:0000256" key="1">
    <source>
        <dbReference type="RuleBase" id="RU364149"/>
    </source>
</evidence>
<evidence type="ECO:0000313" key="4">
    <source>
        <dbReference type="RefSeq" id="XP_026677462.1"/>
    </source>
</evidence>
<comment type="function">
    <text evidence="1">Component of the Mediator complex, a coactivator involved in the regulated transcription of nearly all RNA polymerase II-dependent genes. Mediator functions as a bridge to convey information from gene-specific regulatory proteins to the basal RNA polymerase II transcription machinery. Mediator is recruited to promoters by direct interactions with regulatory proteins and serves as a scaffold for the assembly of a functional preinitiation complex with RNA polymerase II and the general transcription factors.</text>
</comment>
<dbReference type="RefSeq" id="XP_026677462.1">
    <property type="nucleotide sequence ID" value="XM_026821661.1"/>
</dbReference>
<comment type="similarity">
    <text evidence="1">Belongs to the Mediator complex subunit 16 family.</text>
</comment>
<gene>
    <name evidence="4" type="primary">LOC113466345</name>
    <name evidence="1" type="synonym">MED16</name>
</gene>
<name>A0A3Q0IML2_DIACI</name>
<comment type="subcellular location">
    <subcellularLocation>
        <location evidence="1">Nucleus</location>
    </subcellularLocation>
</comment>
<dbReference type="InterPro" id="IPR021665">
    <property type="entry name" value="Mediator_Med16_N"/>
</dbReference>
<dbReference type="Pfam" id="PF11635">
    <property type="entry name" value="Med16_N"/>
    <property type="match status" value="1"/>
</dbReference>
<evidence type="ECO:0000313" key="3">
    <source>
        <dbReference type="Proteomes" id="UP000079169"/>
    </source>
</evidence>
<comment type="subunit">
    <text evidence="1">Component of the Mediator complex.</text>
</comment>
<dbReference type="Proteomes" id="UP000079169">
    <property type="component" value="Unplaced"/>
</dbReference>
<accession>A0A3Q0IML2</accession>
<proteinExistence type="inferred from homology"/>
<dbReference type="STRING" id="121845.A0A3Q0IML2"/>
<evidence type="ECO:0000259" key="2">
    <source>
        <dbReference type="Pfam" id="PF11635"/>
    </source>
</evidence>
<reference evidence="4" key="1">
    <citation type="submission" date="2025-08" db="UniProtKB">
        <authorList>
            <consortium name="RefSeq"/>
        </authorList>
    </citation>
    <scope>IDENTIFICATION</scope>
</reference>